<keyword evidence="2" id="KW-1185">Reference proteome</keyword>
<evidence type="ECO:0000313" key="1">
    <source>
        <dbReference type="EMBL" id="EGB14074.1"/>
    </source>
</evidence>
<evidence type="ECO:0000313" key="2">
    <source>
        <dbReference type="Proteomes" id="UP000007845"/>
    </source>
</evidence>
<dbReference type="AlphaFoldDB" id="F0JHL4"/>
<dbReference type="Proteomes" id="UP000007845">
    <property type="component" value="Chromosome"/>
</dbReference>
<dbReference type="RefSeq" id="WP_014321502.1">
    <property type="nucleotide sequence ID" value="NC_016803.1"/>
</dbReference>
<gene>
    <name evidence="1" type="ORF">DND132_0859</name>
</gene>
<organism evidence="1 2">
    <name type="scientific">Pseudodesulfovibrio mercurii</name>
    <dbReference type="NCBI Taxonomy" id="641491"/>
    <lineage>
        <taxon>Bacteria</taxon>
        <taxon>Pseudomonadati</taxon>
        <taxon>Thermodesulfobacteriota</taxon>
        <taxon>Desulfovibrionia</taxon>
        <taxon>Desulfovibrionales</taxon>
        <taxon>Desulfovibrionaceae</taxon>
    </lineage>
</organism>
<dbReference type="KEGG" id="ddn:DND132_0859"/>
<reference evidence="1 2" key="1">
    <citation type="journal article" date="2011" name="J. Bacteriol.">
        <title>Genome sequence of the mercury-methylating strain Desulfovibrio desulfuricans ND132.</title>
        <authorList>
            <person name="Brown S.D."/>
            <person name="Gilmour C.C."/>
            <person name="Kucken A.M."/>
            <person name="Wall J.D."/>
            <person name="Elias D.A."/>
            <person name="Brandt C.C."/>
            <person name="Podar M."/>
            <person name="Chertkov O."/>
            <person name="Held B."/>
            <person name="Bruce D.C."/>
            <person name="Detter J.C."/>
            <person name="Tapia R."/>
            <person name="Han C.S."/>
            <person name="Goodwin L.A."/>
            <person name="Cheng J.F."/>
            <person name="Pitluck S."/>
            <person name="Woyke T."/>
            <person name="Mikhailova N."/>
            <person name="Ivanova N.N."/>
            <person name="Han J."/>
            <person name="Lucas S."/>
            <person name="Lapidus A.L."/>
            <person name="Land M.L."/>
            <person name="Hauser L.J."/>
            <person name="Palumbo A.V."/>
        </authorList>
    </citation>
    <scope>NUCLEOTIDE SEQUENCE [LARGE SCALE GENOMIC DNA]</scope>
    <source>
        <strain evidence="1 2">ND132</strain>
    </source>
</reference>
<proteinExistence type="predicted"/>
<sequence length="216" mass="23037">MAESAPTHTSMLVDLPEPGKVAEYTLSPDVPVKFGFYVSEVVFSAQGNDLVLTGEHGGVVVIKDYLSMAQDGALPMFELHGGEEVPGDVYLFAFGDAAMNMETAAGPLTDRSMSGEFRDHVDSKGDVPSGADEHSALDQAHGAHADHGADILTYFELFSDGPEVFPHHTDEAGYVPALFGAEHCAPLTDLSFCSFADTFDPLGDALQHVVDFHHAL</sequence>
<dbReference type="EMBL" id="CP003220">
    <property type="protein sequence ID" value="EGB14074.1"/>
    <property type="molecule type" value="Genomic_DNA"/>
</dbReference>
<protein>
    <submittedName>
        <fullName evidence="1">Uncharacterized protein</fullName>
    </submittedName>
</protein>
<dbReference type="OrthoDB" id="5464875at2"/>
<accession>F0JHL4</accession>
<name>F0JHL4_9BACT</name>
<dbReference type="HOGENOM" id="CLU_1275967_0_0_7"/>